<dbReference type="GO" id="GO:0003723">
    <property type="term" value="F:RNA binding"/>
    <property type="evidence" value="ECO:0007669"/>
    <property type="project" value="InterPro"/>
</dbReference>
<dbReference type="Pfam" id="PF03123">
    <property type="entry name" value="CAT_RBD"/>
    <property type="match status" value="1"/>
</dbReference>
<dbReference type="InterPro" id="IPR050661">
    <property type="entry name" value="BglG_antiterminators"/>
</dbReference>
<dbReference type="Proteomes" id="UP000185736">
    <property type="component" value="Unassembled WGS sequence"/>
</dbReference>
<evidence type="ECO:0000259" key="2">
    <source>
        <dbReference type="PROSITE" id="PS51372"/>
    </source>
</evidence>
<dbReference type="SUPFAM" id="SSF63520">
    <property type="entry name" value="PTS-regulatory domain, PRD"/>
    <property type="match status" value="2"/>
</dbReference>
<dbReference type="InterPro" id="IPR036634">
    <property type="entry name" value="PRD_sf"/>
</dbReference>
<accession>A0A1Q8I114</accession>
<dbReference type="EMBL" id="MSGO01000029">
    <property type="protein sequence ID" value="OLL14794.1"/>
    <property type="molecule type" value="Genomic_DNA"/>
</dbReference>
<dbReference type="AlphaFoldDB" id="A0A1Q8I114"/>
<organism evidence="3 4">
    <name type="scientific">Actinomyces oris</name>
    <dbReference type="NCBI Taxonomy" id="544580"/>
    <lineage>
        <taxon>Bacteria</taxon>
        <taxon>Bacillati</taxon>
        <taxon>Actinomycetota</taxon>
        <taxon>Actinomycetes</taxon>
        <taxon>Actinomycetales</taxon>
        <taxon>Actinomycetaceae</taxon>
        <taxon>Actinomyces</taxon>
    </lineage>
</organism>
<dbReference type="RefSeq" id="WP_075249172.1">
    <property type="nucleotide sequence ID" value="NZ_MSGO01000029.1"/>
</dbReference>
<proteinExistence type="predicted"/>
<sequence>MEILRVLNNNVVLARDEIGREVILTGRGLGFQRKRGQDVDVSLISRRYIPADSAQSVAEVIAGIPLERLILIERVFRKAARGLNTDVPSSTLIAVVDHINQAMERVRQGLIMDYPLRAEVAHLHPEELRLAEVMIEEINAAQEVQLPGGEAVALALHLFTAAIGAPSAQAASEQSRLIGQVMGLLEKSFGEAFDVDSVNAARFAVHLRYFLVRARTAVQIEDGTSSLVAEALRASDPDACRVARRIRDLLEIRLNTTVTDDETAYLALHLARLISSLPQATRSDV</sequence>
<comment type="caution">
    <text evidence="3">The sequence shown here is derived from an EMBL/GenBank/DDBJ whole genome shotgun (WGS) entry which is preliminary data.</text>
</comment>
<evidence type="ECO:0000313" key="3">
    <source>
        <dbReference type="EMBL" id="OLL14794.1"/>
    </source>
</evidence>
<dbReference type="Gene3D" id="1.10.1790.10">
    <property type="entry name" value="PRD domain"/>
    <property type="match status" value="2"/>
</dbReference>
<feature type="domain" description="PRD" evidence="2">
    <location>
        <begin position="63"/>
        <end position="168"/>
    </location>
</feature>
<keyword evidence="1" id="KW-0677">Repeat</keyword>
<reference evidence="3 4" key="1">
    <citation type="submission" date="2016-12" db="EMBL/GenBank/DDBJ databases">
        <title>Genomic comparison of strains in the 'Actinomyces naeslundii' group.</title>
        <authorList>
            <person name="Mughal S.R."/>
            <person name="Do T."/>
            <person name="Gilbert S.C."/>
            <person name="Witherden E.A."/>
            <person name="Didelot X."/>
            <person name="Beighton D."/>
        </authorList>
    </citation>
    <scope>NUCLEOTIDE SEQUENCE [LARGE SCALE GENOMIC DNA]</scope>
    <source>
        <strain evidence="3 4">S64C</strain>
    </source>
</reference>
<dbReference type="InterPro" id="IPR036650">
    <property type="entry name" value="CAT_RNA-bd_dom_sf"/>
</dbReference>
<dbReference type="Pfam" id="PF00874">
    <property type="entry name" value="PRD"/>
    <property type="match status" value="2"/>
</dbReference>
<dbReference type="SUPFAM" id="SSF50151">
    <property type="entry name" value="SacY-like RNA-binding domain"/>
    <property type="match status" value="1"/>
</dbReference>
<dbReference type="PANTHER" id="PTHR30185">
    <property type="entry name" value="CRYPTIC BETA-GLUCOSIDE BGL OPERON ANTITERMINATOR"/>
    <property type="match status" value="1"/>
</dbReference>
<name>A0A1Q8I114_9ACTO</name>
<protein>
    <submittedName>
        <fullName evidence="3">Sugar transporter</fullName>
    </submittedName>
</protein>
<gene>
    <name evidence="3" type="ORF">BKH32_06450</name>
</gene>
<keyword evidence="3" id="KW-0762">Sugar transport</keyword>
<dbReference type="SMART" id="SM01061">
    <property type="entry name" value="CAT_RBD"/>
    <property type="match status" value="1"/>
</dbReference>
<dbReference type="PANTHER" id="PTHR30185:SF15">
    <property type="entry name" value="CRYPTIC BETA-GLUCOSIDE BGL OPERON ANTITERMINATOR"/>
    <property type="match status" value="1"/>
</dbReference>
<feature type="domain" description="PRD" evidence="2">
    <location>
        <begin position="169"/>
        <end position="280"/>
    </location>
</feature>
<dbReference type="GO" id="GO:0006355">
    <property type="term" value="P:regulation of DNA-templated transcription"/>
    <property type="evidence" value="ECO:0007669"/>
    <property type="project" value="InterPro"/>
</dbReference>
<dbReference type="PROSITE" id="PS51372">
    <property type="entry name" value="PRD_2"/>
    <property type="match status" value="2"/>
</dbReference>
<dbReference type="InterPro" id="IPR011608">
    <property type="entry name" value="PRD"/>
</dbReference>
<evidence type="ECO:0000256" key="1">
    <source>
        <dbReference type="ARBA" id="ARBA00022737"/>
    </source>
</evidence>
<dbReference type="Gene3D" id="2.30.24.10">
    <property type="entry name" value="CAT RNA-binding domain"/>
    <property type="match status" value="1"/>
</dbReference>
<keyword evidence="3" id="KW-0813">Transport</keyword>
<evidence type="ECO:0000313" key="4">
    <source>
        <dbReference type="Proteomes" id="UP000185736"/>
    </source>
</evidence>
<dbReference type="InterPro" id="IPR004341">
    <property type="entry name" value="CAT_RNA-bd_dom"/>
</dbReference>